<accession>A0ABP4XW98</accession>
<evidence type="ECO:0000313" key="1">
    <source>
        <dbReference type="EMBL" id="GAA1796846.1"/>
    </source>
</evidence>
<keyword evidence="2" id="KW-1185">Reference proteome</keyword>
<organism evidence="1 2">
    <name type="scientific">Luedemannella flava</name>
    <dbReference type="NCBI Taxonomy" id="349316"/>
    <lineage>
        <taxon>Bacteria</taxon>
        <taxon>Bacillati</taxon>
        <taxon>Actinomycetota</taxon>
        <taxon>Actinomycetes</taxon>
        <taxon>Micromonosporales</taxon>
        <taxon>Micromonosporaceae</taxon>
        <taxon>Luedemannella</taxon>
    </lineage>
</organism>
<gene>
    <name evidence="1" type="ORF">GCM10009682_18160</name>
</gene>
<name>A0ABP4XW98_9ACTN</name>
<comment type="caution">
    <text evidence="1">The sequence shown here is derived from an EMBL/GenBank/DDBJ whole genome shotgun (WGS) entry which is preliminary data.</text>
</comment>
<sequence length="86" mass="9637">MTLVVVWIAPVAGPLTISATRLTELLNLHITAAHRVEHLAVRERFNEMAIFGFLMACSMYDARQTLTNLVGAVIASESELHYWRVV</sequence>
<reference evidence="2" key="1">
    <citation type="journal article" date="2019" name="Int. J. Syst. Evol. Microbiol.">
        <title>The Global Catalogue of Microorganisms (GCM) 10K type strain sequencing project: providing services to taxonomists for standard genome sequencing and annotation.</title>
        <authorList>
            <consortium name="The Broad Institute Genomics Platform"/>
            <consortium name="The Broad Institute Genome Sequencing Center for Infectious Disease"/>
            <person name="Wu L."/>
            <person name="Ma J."/>
        </authorList>
    </citation>
    <scope>NUCLEOTIDE SEQUENCE [LARGE SCALE GENOMIC DNA]</scope>
    <source>
        <strain evidence="2">JCM 13250</strain>
    </source>
</reference>
<dbReference type="Proteomes" id="UP001500218">
    <property type="component" value="Unassembled WGS sequence"/>
</dbReference>
<dbReference type="EMBL" id="BAAALT010000045">
    <property type="protein sequence ID" value="GAA1796846.1"/>
    <property type="molecule type" value="Genomic_DNA"/>
</dbReference>
<proteinExistence type="predicted"/>
<protein>
    <submittedName>
        <fullName evidence="1">Uncharacterized protein</fullName>
    </submittedName>
</protein>
<dbReference type="RefSeq" id="WP_344128338.1">
    <property type="nucleotide sequence ID" value="NZ_BAAALT010000045.1"/>
</dbReference>
<evidence type="ECO:0000313" key="2">
    <source>
        <dbReference type="Proteomes" id="UP001500218"/>
    </source>
</evidence>